<evidence type="ECO:0000259" key="1">
    <source>
        <dbReference type="PROSITE" id="PS50022"/>
    </source>
</evidence>
<dbReference type="Proteomes" id="UP001053296">
    <property type="component" value="Chromosome"/>
</dbReference>
<dbReference type="Gene3D" id="2.60.120.260">
    <property type="entry name" value="Galactose-binding domain-like"/>
    <property type="match status" value="1"/>
</dbReference>
<gene>
    <name evidence="2" type="ORF">PSDVSF_14600</name>
</gene>
<dbReference type="InterPro" id="IPR008979">
    <property type="entry name" value="Galactose-bd-like_sf"/>
</dbReference>
<dbReference type="Pfam" id="PF25302">
    <property type="entry name" value="NADase_transloc"/>
    <property type="match status" value="1"/>
</dbReference>
<dbReference type="SUPFAM" id="SSF49785">
    <property type="entry name" value="Galactose-binding domain-like"/>
    <property type="match status" value="1"/>
</dbReference>
<dbReference type="InterPro" id="IPR000421">
    <property type="entry name" value="FA58C"/>
</dbReference>
<evidence type="ECO:0000313" key="3">
    <source>
        <dbReference type="Proteomes" id="UP001053296"/>
    </source>
</evidence>
<reference evidence="2" key="1">
    <citation type="journal article" date="2022" name="Arch. Microbiol.">
        <title>Pseudodesulfovibrio sediminis sp. nov., a mesophilic and neutrophilic sulfate-reducing bacterium isolated from sediment of a brackish lake.</title>
        <authorList>
            <person name="Takahashi A."/>
            <person name="Kojima H."/>
            <person name="Watanabe M."/>
            <person name="Fukui M."/>
        </authorList>
    </citation>
    <scope>NUCLEOTIDE SEQUENCE</scope>
    <source>
        <strain evidence="2">SF6</strain>
    </source>
</reference>
<proteinExistence type="predicted"/>
<organism evidence="2 3">
    <name type="scientific">Pseudodesulfovibrio sediminis</name>
    <dbReference type="NCBI Taxonomy" id="2810563"/>
    <lineage>
        <taxon>Bacteria</taxon>
        <taxon>Pseudomonadati</taxon>
        <taxon>Thermodesulfobacteriota</taxon>
        <taxon>Desulfovibrionia</taxon>
        <taxon>Desulfovibrionales</taxon>
        <taxon>Desulfovibrionaceae</taxon>
    </lineage>
</organism>
<dbReference type="PROSITE" id="PS50022">
    <property type="entry name" value="FA58C_3"/>
    <property type="match status" value="1"/>
</dbReference>
<dbReference type="InterPro" id="IPR057561">
    <property type="entry name" value="NADase_transloc"/>
</dbReference>
<protein>
    <recommendedName>
        <fullName evidence="1">F5/8 type C domain-containing protein</fullName>
    </recommendedName>
</protein>
<sequence length="291" mass="32809">MDVNVTVSSFKVDLKFQYTADHLMDGDPTTAWAGGGISSGVGQWIELRFAVPLRVGNLGIYNGHQGEGQFEKFRRIRSGHIIYSDGTESPFWLRDESGEQKINCIPKPTKSIRIVVDEVFPEGASVAKIKLAVSEIKLYLDLTPRSDDVNGGQEPLYIPNQPPAVEAEPVPDEMVSLLKQFYVKQTTMADDYHLLFAPHVRDKHDFQYEVFKEMQRQRGTYSILKTAEVDTSGLGFETVFIQKDVAEIRVFGSYRIKVADIDQNMEEDSVFTLMKGDEGWLIVELEGEGDF</sequence>
<keyword evidence="3" id="KW-1185">Reference proteome</keyword>
<evidence type="ECO:0000313" key="2">
    <source>
        <dbReference type="EMBL" id="BCS88218.1"/>
    </source>
</evidence>
<feature type="domain" description="F5/8 type C" evidence="1">
    <location>
        <begin position="1"/>
        <end position="92"/>
    </location>
</feature>
<dbReference type="EMBL" id="AP024485">
    <property type="protein sequence ID" value="BCS88218.1"/>
    <property type="molecule type" value="Genomic_DNA"/>
</dbReference>
<name>A0ABM7P5S3_9BACT</name>
<dbReference type="NCBIfam" id="NF047619">
    <property type="entry name" value="NADase_discoid"/>
    <property type="match status" value="1"/>
</dbReference>
<accession>A0ABM7P5S3</accession>